<dbReference type="OrthoDB" id="3549294at2759"/>
<dbReference type="EMBL" id="NKCI01000136">
    <property type="protein sequence ID" value="RSL52371.1"/>
    <property type="molecule type" value="Genomic_DNA"/>
</dbReference>
<name>A0A428PH48_9HYPO</name>
<evidence type="ECO:0000313" key="3">
    <source>
        <dbReference type="Proteomes" id="UP000288168"/>
    </source>
</evidence>
<comment type="caution">
    <text evidence="2">The sequence shown here is derived from an EMBL/GenBank/DDBJ whole genome shotgun (WGS) entry which is preliminary data.</text>
</comment>
<evidence type="ECO:0000256" key="1">
    <source>
        <dbReference type="SAM" id="MobiDB-lite"/>
    </source>
</evidence>
<gene>
    <name evidence="2" type="ORF">CEP54_010943</name>
</gene>
<organism evidence="2 3">
    <name type="scientific">Fusarium duplospermum</name>
    <dbReference type="NCBI Taxonomy" id="1325734"/>
    <lineage>
        <taxon>Eukaryota</taxon>
        <taxon>Fungi</taxon>
        <taxon>Dikarya</taxon>
        <taxon>Ascomycota</taxon>
        <taxon>Pezizomycotina</taxon>
        <taxon>Sordariomycetes</taxon>
        <taxon>Hypocreomycetidae</taxon>
        <taxon>Hypocreales</taxon>
        <taxon>Nectriaceae</taxon>
        <taxon>Fusarium</taxon>
        <taxon>Fusarium solani species complex</taxon>
    </lineage>
</organism>
<feature type="region of interest" description="Disordered" evidence="1">
    <location>
        <begin position="544"/>
        <end position="570"/>
    </location>
</feature>
<proteinExistence type="predicted"/>
<sequence length="663" mass="75444">MFKNKLRPPPTHDTDPSTDEEDHVPFISEQDDPLIPSSSDVRRTFRDGKATWDSLFEQARSMPRGLWPTGMLDPYIALMDVPRLPEHLPTDRVLYGRPLWSLSPELASPRGMEQEDDGPMLRYGRRLAFFLQAEDPIRSCISQEAASYSMGLDSTTTDSLAVLTMCWSYILSVRILEMQGREVCYSSHHLSPQQHETPMIDLDGASPALVRWLCAILSPEFGWGAKDEGKLPMFATFLNQDSQIVIGGPSISPTEVHSAPSSPEAMELLIELCHLFRLGTDPSETSEWEAISPCRASFLAALVMPFYTFMDRQPQLPTPRLTKSQPGLFEDTHEEEIRQYYDDIRYFMALGSHPPSVGSVLWSIFWQPDIDCNLVGPWLSSILEVLGPAIRQKHVEVILQMFVARRPRVAIWWMAVFLLGDLTILDCIQRYTQKVEEKGGAGSMAAPDPIISAWTGAKQSFLDDERDATYGEQSDLVSRADLLRCRFDLKLQDYDSVLLSWRPFGYIQKDQIELELWPLLETRYVREYHSFVWYPDRTSPATTPELGLRHDTGRDVKDVPDNLDRSSTGIVSKGGYQPSLSIRPSRISTRRMLNFLVEDTAGTRDWTNAVLPVDQDQLRWLFHWEYPDPVQDSSSSDGSEGKGSDRSASWWFVRDWMNGEFKG</sequence>
<evidence type="ECO:0000313" key="2">
    <source>
        <dbReference type="EMBL" id="RSL52371.1"/>
    </source>
</evidence>
<feature type="compositionally biased region" description="Basic and acidic residues" evidence="1">
    <location>
        <begin position="547"/>
        <end position="564"/>
    </location>
</feature>
<dbReference type="AlphaFoldDB" id="A0A428PH48"/>
<accession>A0A428PH48</accession>
<reference evidence="2 3" key="1">
    <citation type="submission" date="2017-06" db="EMBL/GenBank/DDBJ databases">
        <title>Comparative genomic analysis of Ambrosia Fusariam Clade fungi.</title>
        <authorList>
            <person name="Stajich J.E."/>
            <person name="Carrillo J."/>
            <person name="Kijimoto T."/>
            <person name="Eskalen A."/>
            <person name="O'Donnell K."/>
            <person name="Kasson M."/>
        </authorList>
    </citation>
    <scope>NUCLEOTIDE SEQUENCE [LARGE SCALE GENOMIC DNA]</scope>
    <source>
        <strain evidence="2 3">NRRL62584</strain>
    </source>
</reference>
<dbReference type="Proteomes" id="UP000288168">
    <property type="component" value="Unassembled WGS sequence"/>
</dbReference>
<protein>
    <submittedName>
        <fullName evidence="2">Uncharacterized protein</fullName>
    </submittedName>
</protein>
<feature type="region of interest" description="Disordered" evidence="1">
    <location>
        <begin position="1"/>
        <end position="42"/>
    </location>
</feature>
<keyword evidence="3" id="KW-1185">Reference proteome</keyword>